<dbReference type="EMBL" id="JAUDEA010000025">
    <property type="protein sequence ID" value="MDM8271930.1"/>
    <property type="molecule type" value="Genomic_DNA"/>
</dbReference>
<name>A0ABT7V5P9_9ACTN</name>
<keyword evidence="2" id="KW-1185">Reference proteome</keyword>
<dbReference type="Proteomes" id="UP001529256">
    <property type="component" value="Unassembled WGS sequence"/>
</dbReference>
<evidence type="ECO:0000313" key="2">
    <source>
        <dbReference type="Proteomes" id="UP001529256"/>
    </source>
</evidence>
<dbReference type="RefSeq" id="WP_289512005.1">
    <property type="nucleotide sequence ID" value="NZ_JAUDEA010000025.1"/>
</dbReference>
<protein>
    <submittedName>
        <fullName evidence="1">Uncharacterized protein</fullName>
    </submittedName>
</protein>
<proteinExistence type="predicted"/>
<accession>A0ABT7V5P9</accession>
<comment type="caution">
    <text evidence="1">The sequence shown here is derived from an EMBL/GenBank/DDBJ whole genome shotgun (WGS) entry which is preliminary data.</text>
</comment>
<sequence length="59" mass="6359">MNVNKIMGEVRGKLAEAEKGIRLSQWPDTDEGRENAVSFLEAVDADVRGAISALKGEEG</sequence>
<reference evidence="1 2" key="1">
    <citation type="submission" date="2023-06" db="EMBL/GenBank/DDBJ databases">
        <title>Identification and characterization of horizontal gene transfer across gut microbiota members of farm animals based on homology search.</title>
        <authorList>
            <person name="Schwarzerova J."/>
            <person name="Nykrynova M."/>
            <person name="Jureckova K."/>
            <person name="Cejkova D."/>
            <person name="Rychlik I."/>
        </authorList>
    </citation>
    <scope>NUCLEOTIDE SEQUENCE [LARGE SCALE GENOMIC DNA]</scope>
    <source>
        <strain evidence="1 2">153_Feed</strain>
    </source>
</reference>
<organism evidence="1 2">
    <name type="scientific">Thermophilibacter provencensis</name>
    <dbReference type="NCBI Taxonomy" id="1852386"/>
    <lineage>
        <taxon>Bacteria</taxon>
        <taxon>Bacillati</taxon>
        <taxon>Actinomycetota</taxon>
        <taxon>Coriobacteriia</taxon>
        <taxon>Coriobacteriales</taxon>
        <taxon>Atopobiaceae</taxon>
        <taxon>Thermophilibacter</taxon>
    </lineage>
</organism>
<gene>
    <name evidence="1" type="ORF">QUW25_09660</name>
</gene>
<reference evidence="1 2" key="3">
    <citation type="submission" date="2023-06" db="EMBL/GenBank/DDBJ databases">
        <authorList>
            <person name="Zeman M."/>
            <person name="Kubasova T."/>
            <person name="Jahodarova E."/>
            <person name="Nykrynova M."/>
            <person name="Rychlik I."/>
        </authorList>
    </citation>
    <scope>NUCLEOTIDE SEQUENCE [LARGE SCALE GENOMIC DNA]</scope>
    <source>
        <strain evidence="1 2">153_Feed</strain>
    </source>
</reference>
<evidence type="ECO:0000313" key="1">
    <source>
        <dbReference type="EMBL" id="MDM8271930.1"/>
    </source>
</evidence>
<reference evidence="2" key="2">
    <citation type="submission" date="2023-06" db="EMBL/GenBank/DDBJ databases">
        <title>Identification and characterization of horizontal gene transfer across gut microbiota members of farm animals based on homology search.</title>
        <authorList>
            <person name="Zeman M."/>
            <person name="Kubasova T."/>
            <person name="Jahodarova E."/>
            <person name="Nykrynova M."/>
            <person name="Rychlik I."/>
        </authorList>
    </citation>
    <scope>NUCLEOTIDE SEQUENCE [LARGE SCALE GENOMIC DNA]</scope>
    <source>
        <strain evidence="2">153_Feed</strain>
    </source>
</reference>